<feature type="transmembrane region" description="Helical" evidence="8">
    <location>
        <begin position="82"/>
        <end position="103"/>
    </location>
</feature>
<evidence type="ECO:0000256" key="7">
    <source>
        <dbReference type="ARBA" id="ARBA00023136"/>
    </source>
</evidence>
<dbReference type="Pfam" id="PF13231">
    <property type="entry name" value="PMT_2"/>
    <property type="match status" value="1"/>
</dbReference>
<name>A0A0G1EVZ2_9BACT</name>
<proteinExistence type="predicted"/>
<keyword evidence="6 8" id="KW-1133">Transmembrane helix</keyword>
<feature type="transmembrane region" description="Helical" evidence="8">
    <location>
        <begin position="335"/>
        <end position="357"/>
    </location>
</feature>
<feature type="transmembrane region" description="Helical" evidence="8">
    <location>
        <begin position="134"/>
        <end position="150"/>
    </location>
</feature>
<feature type="transmembrane region" description="Helical" evidence="8">
    <location>
        <begin position="202"/>
        <end position="221"/>
    </location>
</feature>
<feature type="domain" description="Glycosyltransferase RgtA/B/C/D-like" evidence="9">
    <location>
        <begin position="63"/>
        <end position="216"/>
    </location>
</feature>
<keyword evidence="4" id="KW-0808">Transferase</keyword>
<organism evidence="10 11">
    <name type="scientific">Candidatus Gottesmanbacteria bacterium GW2011_GWB1_43_11</name>
    <dbReference type="NCBI Taxonomy" id="1618446"/>
    <lineage>
        <taxon>Bacteria</taxon>
        <taxon>Candidatus Gottesmaniibacteriota</taxon>
    </lineage>
</organism>
<dbReference type="GO" id="GO:0016763">
    <property type="term" value="F:pentosyltransferase activity"/>
    <property type="evidence" value="ECO:0007669"/>
    <property type="project" value="TreeGrafter"/>
</dbReference>
<keyword evidence="7 8" id="KW-0472">Membrane</keyword>
<feature type="transmembrane region" description="Helical" evidence="8">
    <location>
        <begin position="109"/>
        <end position="127"/>
    </location>
</feature>
<dbReference type="AlphaFoldDB" id="A0A0G1EVZ2"/>
<dbReference type="Proteomes" id="UP000034050">
    <property type="component" value="Unassembled WGS sequence"/>
</dbReference>
<sequence length="470" mass="53315">MKTRLSKSLSLPTITIFLILGLALGLRLLYLPVRAFWFDEAFTYEIAKLPFVQIWPAVLTDSNPPLYYLLIHFLLFLSKNPLVLRLPSLVFNLATIWLTFLIGKKLFPNRVAVVTTILLAISPLQIYLATEARLHALAGLFLVGIIHSFFDLTTTVNRKNLVFFVLWSILGLYTQYYILLVFLPLTILVFTEPKKLTPIKWTQLLSLIFLIWSPWLAAALITPHSPCACPPTWLSLPASLVSPILGGIGEVTLRAFPNLPTSIQLIFVAAVFFAGVFFVKGFFYSHKPMLILVFPLFLLTAGSLFVPAFSPKAFAIFSPLYFLIIARGLDLANPFYTKVFLLLLIVVTLIQIFDPFFAGEKLQLVKSLIDKQPAVVVHTSVSTYYSFDFYTQNRLANYLITPNPLSFATRKFIGGQYLFPPREKSLWLVDTEKWTIASQKELALTKIFADYKTSQSWHIGNLKILYLIQK</sequence>
<dbReference type="InterPro" id="IPR050297">
    <property type="entry name" value="LipidA_mod_glycosyltrf_83"/>
</dbReference>
<keyword evidence="5 8" id="KW-0812">Transmembrane</keyword>
<feature type="transmembrane region" description="Helical" evidence="8">
    <location>
        <begin position="233"/>
        <end position="253"/>
    </location>
</feature>
<evidence type="ECO:0000256" key="5">
    <source>
        <dbReference type="ARBA" id="ARBA00022692"/>
    </source>
</evidence>
<feature type="transmembrane region" description="Helical" evidence="8">
    <location>
        <begin position="289"/>
        <end position="306"/>
    </location>
</feature>
<dbReference type="InterPro" id="IPR038731">
    <property type="entry name" value="RgtA/B/C-like"/>
</dbReference>
<evidence type="ECO:0000256" key="4">
    <source>
        <dbReference type="ARBA" id="ARBA00022679"/>
    </source>
</evidence>
<dbReference type="EMBL" id="LCFD01000003">
    <property type="protein sequence ID" value="KKS87186.1"/>
    <property type="molecule type" value="Genomic_DNA"/>
</dbReference>
<evidence type="ECO:0000256" key="2">
    <source>
        <dbReference type="ARBA" id="ARBA00022475"/>
    </source>
</evidence>
<accession>A0A0G1EVZ2</accession>
<feature type="transmembrane region" description="Helical" evidence="8">
    <location>
        <begin position="265"/>
        <end position="283"/>
    </location>
</feature>
<comment type="subcellular location">
    <subcellularLocation>
        <location evidence="1">Cell membrane</location>
        <topology evidence="1">Multi-pass membrane protein</topology>
    </subcellularLocation>
</comment>
<comment type="caution">
    <text evidence="10">The sequence shown here is derived from an EMBL/GenBank/DDBJ whole genome shotgun (WGS) entry which is preliminary data.</text>
</comment>
<dbReference type="PANTHER" id="PTHR33908">
    <property type="entry name" value="MANNOSYLTRANSFERASE YKCB-RELATED"/>
    <property type="match status" value="1"/>
</dbReference>
<feature type="transmembrane region" description="Helical" evidence="8">
    <location>
        <begin position="162"/>
        <end position="190"/>
    </location>
</feature>
<dbReference type="PANTHER" id="PTHR33908:SF11">
    <property type="entry name" value="MEMBRANE PROTEIN"/>
    <property type="match status" value="1"/>
</dbReference>
<keyword evidence="3" id="KW-0328">Glycosyltransferase</keyword>
<evidence type="ECO:0000256" key="1">
    <source>
        <dbReference type="ARBA" id="ARBA00004651"/>
    </source>
</evidence>
<feature type="transmembrane region" description="Helical" evidence="8">
    <location>
        <begin position="313"/>
        <end position="329"/>
    </location>
</feature>
<dbReference type="GO" id="GO:0009103">
    <property type="term" value="P:lipopolysaccharide biosynthetic process"/>
    <property type="evidence" value="ECO:0007669"/>
    <property type="project" value="UniProtKB-ARBA"/>
</dbReference>
<evidence type="ECO:0000313" key="10">
    <source>
        <dbReference type="EMBL" id="KKS87186.1"/>
    </source>
</evidence>
<evidence type="ECO:0000256" key="3">
    <source>
        <dbReference type="ARBA" id="ARBA00022676"/>
    </source>
</evidence>
<dbReference type="GO" id="GO:0005886">
    <property type="term" value="C:plasma membrane"/>
    <property type="evidence" value="ECO:0007669"/>
    <property type="project" value="UniProtKB-SubCell"/>
</dbReference>
<protein>
    <recommendedName>
        <fullName evidence="9">Glycosyltransferase RgtA/B/C/D-like domain-containing protein</fullName>
    </recommendedName>
</protein>
<evidence type="ECO:0000256" key="6">
    <source>
        <dbReference type="ARBA" id="ARBA00022989"/>
    </source>
</evidence>
<gene>
    <name evidence="10" type="ORF">UV61_C0003G0039</name>
</gene>
<evidence type="ECO:0000313" key="11">
    <source>
        <dbReference type="Proteomes" id="UP000034050"/>
    </source>
</evidence>
<keyword evidence="2" id="KW-1003">Cell membrane</keyword>
<evidence type="ECO:0000259" key="9">
    <source>
        <dbReference type="Pfam" id="PF13231"/>
    </source>
</evidence>
<dbReference type="STRING" id="1618446.UV61_C0003G0039"/>
<reference evidence="10 11" key="1">
    <citation type="journal article" date="2015" name="Nature">
        <title>rRNA introns, odd ribosomes, and small enigmatic genomes across a large radiation of phyla.</title>
        <authorList>
            <person name="Brown C.T."/>
            <person name="Hug L.A."/>
            <person name="Thomas B.C."/>
            <person name="Sharon I."/>
            <person name="Castelle C.J."/>
            <person name="Singh A."/>
            <person name="Wilkins M.J."/>
            <person name="Williams K.H."/>
            <person name="Banfield J.F."/>
        </authorList>
    </citation>
    <scope>NUCLEOTIDE SEQUENCE [LARGE SCALE GENOMIC DNA]</scope>
</reference>
<evidence type="ECO:0000256" key="8">
    <source>
        <dbReference type="SAM" id="Phobius"/>
    </source>
</evidence>